<accession>A0ACC7LLQ9</accession>
<comment type="caution">
    <text evidence="1">The sequence shown here is derived from an EMBL/GenBank/DDBJ whole genome shotgun (WGS) entry which is preliminary data.</text>
</comment>
<gene>
    <name evidence="1" type="ORF">ACEZ3G_11885</name>
</gene>
<keyword evidence="2" id="KW-1185">Reference proteome</keyword>
<dbReference type="EMBL" id="JBHFPV010000002">
    <property type="protein sequence ID" value="MFH6604181.1"/>
    <property type="molecule type" value="Genomic_DNA"/>
</dbReference>
<evidence type="ECO:0000313" key="2">
    <source>
        <dbReference type="Proteomes" id="UP001595191"/>
    </source>
</evidence>
<dbReference type="Proteomes" id="UP001595191">
    <property type="component" value="Unassembled WGS sequence"/>
</dbReference>
<proteinExistence type="predicted"/>
<sequence length="167" mass="18752">MNEANATIFFVMGVSGCGKSTIGRLLAKKLDIPFFDGDDYHSSANVAKMSNGKPLTDEDRMDWLRTLNQLAIENMAHGAVIGCSALKESYRKLLEDSIFERVTYIYLKGTYDEIHRRMQKRSDHFMPAGLLKSQFEALEPPIEAITVSIANPPDIIVEKILRTLGKK</sequence>
<reference evidence="1" key="1">
    <citation type="submission" date="2024-09" db="EMBL/GenBank/DDBJ databases">
        <authorList>
            <person name="Liu J."/>
        </authorList>
    </citation>
    <scope>NUCLEOTIDE SEQUENCE</scope>
    <source>
        <strain evidence="1">NBU2967</strain>
    </source>
</reference>
<name>A0ACC7LLQ9_9FLAO</name>
<evidence type="ECO:0000313" key="1">
    <source>
        <dbReference type="EMBL" id="MFH6604181.1"/>
    </source>
</evidence>
<protein>
    <submittedName>
        <fullName evidence="1">Gluconokinase</fullName>
    </submittedName>
</protein>
<organism evidence="1 2">
    <name type="scientific">Meishania litoralis</name>
    <dbReference type="NCBI Taxonomy" id="3434685"/>
    <lineage>
        <taxon>Bacteria</taxon>
        <taxon>Pseudomonadati</taxon>
        <taxon>Bacteroidota</taxon>
        <taxon>Flavobacteriia</taxon>
        <taxon>Flavobacteriales</taxon>
        <taxon>Flavobacteriaceae</taxon>
        <taxon>Meishania</taxon>
    </lineage>
</organism>